<feature type="binding site" evidence="8">
    <location>
        <position position="254"/>
    </location>
    <ligand>
        <name>Zn(2+)</name>
        <dbReference type="ChEBI" id="CHEBI:29105"/>
    </ligand>
</feature>
<dbReference type="PANTHER" id="PTHR10309">
    <property type="entry name" value="MANNOSE-6-PHOSPHATE ISOMERASE"/>
    <property type="match status" value="1"/>
</dbReference>
<keyword evidence="4 8" id="KW-0479">Metal-binding</keyword>
<dbReference type="NCBIfam" id="TIGR00218">
    <property type="entry name" value="manA"/>
    <property type="match status" value="1"/>
</dbReference>
<dbReference type="Gene3D" id="1.10.441.10">
    <property type="entry name" value="Phosphomannose Isomerase, domain 2"/>
    <property type="match status" value="1"/>
</dbReference>
<dbReference type="PRINTS" id="PR00714">
    <property type="entry name" value="MAN6PISMRASE"/>
</dbReference>
<organism evidence="10 11">
    <name type="scientific">Thermostaphylospora chromogena</name>
    <dbReference type="NCBI Taxonomy" id="35622"/>
    <lineage>
        <taxon>Bacteria</taxon>
        <taxon>Bacillati</taxon>
        <taxon>Actinomycetota</taxon>
        <taxon>Actinomycetes</taxon>
        <taxon>Streptosporangiales</taxon>
        <taxon>Thermomonosporaceae</taxon>
        <taxon>Thermostaphylospora</taxon>
    </lineage>
</organism>
<accession>A0A1H1HS86</accession>
<dbReference type="InterPro" id="IPR011051">
    <property type="entry name" value="RmlC_Cupin_sf"/>
</dbReference>
<evidence type="ECO:0000256" key="6">
    <source>
        <dbReference type="ARBA" id="ARBA00023235"/>
    </source>
</evidence>
<dbReference type="SUPFAM" id="SSF51182">
    <property type="entry name" value="RmlC-like cupins"/>
    <property type="match status" value="1"/>
</dbReference>
<sequence length="399" mass="41548">MNPAPLPMINPVRPYAWGSRTAIAALQGREPSGAPEAELWMGAHPAAPSLLETPSGQASLVDLIAADPETMLGSAVTDAFGPRLPFLLKILAADRPLSLQVHPSPEQARAGYDREERAGVPLDAAERNYRDPYAKPELICALEPFEALCGFREPVEAAALLDGLGVPELAPVVKLLAGGGLRAAVGEALTLPEEERGPLVTRVVEACARVPELAWAAELARHHPGDPGVVIALCMNRVRLAPGEAMYVPAGQPHSYLRGVGVEIMGASDNVLRGGLTGKHIDIPELLRILSAEPGEPALVSPSRPDPSSGEEVYLTPACEFRLSRVRLDGRAVLSASGPRVVLGTAGEVRVRGTDGAALEVPPGRSVFVPAAAGTITLDGAGTVFVAAVGGEARGGFRA</sequence>
<dbReference type="CDD" id="cd07011">
    <property type="entry name" value="cupin_PMI_type_I_N"/>
    <property type="match status" value="1"/>
</dbReference>
<feature type="domain" description="Phosphomannose isomerase type I catalytic" evidence="9">
    <location>
        <begin position="8"/>
        <end position="152"/>
    </location>
</feature>
<evidence type="ECO:0000256" key="4">
    <source>
        <dbReference type="ARBA" id="ARBA00022723"/>
    </source>
</evidence>
<feature type="binding site" evidence="8">
    <location>
        <position position="137"/>
    </location>
    <ligand>
        <name>Zn(2+)</name>
        <dbReference type="ChEBI" id="CHEBI:29105"/>
    </ligand>
</feature>
<gene>
    <name evidence="10" type="ORF">SAMN04489764_4767</name>
</gene>
<dbReference type="STRING" id="35622.SAMN04489764_4767"/>
<evidence type="ECO:0000259" key="9">
    <source>
        <dbReference type="Pfam" id="PF20511"/>
    </source>
</evidence>
<dbReference type="InterPro" id="IPR014710">
    <property type="entry name" value="RmlC-like_jellyroll"/>
</dbReference>
<comment type="catalytic activity">
    <reaction evidence="1">
        <text>D-mannose 6-phosphate = D-fructose 6-phosphate</text>
        <dbReference type="Rhea" id="RHEA:12356"/>
        <dbReference type="ChEBI" id="CHEBI:58735"/>
        <dbReference type="ChEBI" id="CHEBI:61527"/>
        <dbReference type="EC" id="5.3.1.8"/>
    </reaction>
</comment>
<feature type="binding site" evidence="8">
    <location>
        <position position="102"/>
    </location>
    <ligand>
        <name>Zn(2+)</name>
        <dbReference type="ChEBI" id="CHEBI:29105"/>
    </ligand>
</feature>
<evidence type="ECO:0000313" key="11">
    <source>
        <dbReference type="Proteomes" id="UP000217103"/>
    </source>
</evidence>
<dbReference type="GO" id="GO:0005829">
    <property type="term" value="C:cytosol"/>
    <property type="evidence" value="ECO:0007669"/>
    <property type="project" value="TreeGrafter"/>
</dbReference>
<dbReference type="PANTHER" id="PTHR10309:SF0">
    <property type="entry name" value="MANNOSE-6-PHOSPHATE ISOMERASE"/>
    <property type="match status" value="1"/>
</dbReference>
<dbReference type="InterPro" id="IPR016305">
    <property type="entry name" value="Mannose-6-P_Isomerase"/>
</dbReference>
<proteinExistence type="inferred from homology"/>
<evidence type="ECO:0000256" key="2">
    <source>
        <dbReference type="ARBA" id="ARBA00010772"/>
    </source>
</evidence>
<dbReference type="Proteomes" id="UP000217103">
    <property type="component" value="Unassembled WGS sequence"/>
</dbReference>
<comment type="similarity">
    <text evidence="2">Belongs to the mannose-6-phosphate isomerase type 1 family.</text>
</comment>
<dbReference type="InterPro" id="IPR046457">
    <property type="entry name" value="PMI_typeI_cat"/>
</dbReference>
<evidence type="ECO:0000313" key="10">
    <source>
        <dbReference type="EMBL" id="SDR28340.1"/>
    </source>
</evidence>
<evidence type="ECO:0000256" key="5">
    <source>
        <dbReference type="ARBA" id="ARBA00022833"/>
    </source>
</evidence>
<dbReference type="AlphaFoldDB" id="A0A1H1HS86"/>
<dbReference type="EC" id="5.3.1.8" evidence="3"/>
<evidence type="ECO:0000256" key="8">
    <source>
        <dbReference type="PIRSR" id="PIRSR001480-2"/>
    </source>
</evidence>
<dbReference type="GO" id="GO:0009298">
    <property type="term" value="P:GDP-mannose biosynthetic process"/>
    <property type="evidence" value="ECO:0007669"/>
    <property type="project" value="InterPro"/>
</dbReference>
<dbReference type="PIRSF" id="PIRSF001480">
    <property type="entry name" value="Mannose-6-phosphate_isomerase"/>
    <property type="match status" value="1"/>
</dbReference>
<dbReference type="Pfam" id="PF20511">
    <property type="entry name" value="PMI_typeI_cat"/>
    <property type="match status" value="1"/>
</dbReference>
<dbReference type="GO" id="GO:0008270">
    <property type="term" value="F:zinc ion binding"/>
    <property type="evidence" value="ECO:0007669"/>
    <property type="project" value="InterPro"/>
</dbReference>
<feature type="active site" evidence="7">
    <location>
        <position position="273"/>
    </location>
</feature>
<dbReference type="Gene3D" id="2.60.120.10">
    <property type="entry name" value="Jelly Rolls"/>
    <property type="match status" value="2"/>
</dbReference>
<name>A0A1H1HS86_9ACTN</name>
<dbReference type="InterPro" id="IPR001250">
    <property type="entry name" value="Man6P_Isoase-1"/>
</dbReference>
<evidence type="ECO:0000256" key="1">
    <source>
        <dbReference type="ARBA" id="ARBA00000757"/>
    </source>
</evidence>
<evidence type="ECO:0000256" key="7">
    <source>
        <dbReference type="PIRSR" id="PIRSR001480-1"/>
    </source>
</evidence>
<keyword evidence="5 8" id="KW-0862">Zinc</keyword>
<comment type="cofactor">
    <cofactor evidence="8">
        <name>Zn(2+)</name>
        <dbReference type="ChEBI" id="CHEBI:29105"/>
    </cofactor>
    <text evidence="8">Binds 1 zinc ion per subunit.</text>
</comment>
<reference evidence="10 11" key="1">
    <citation type="submission" date="2016-10" db="EMBL/GenBank/DDBJ databases">
        <authorList>
            <person name="de Groot N.N."/>
        </authorList>
    </citation>
    <scope>NUCLEOTIDE SEQUENCE [LARGE SCALE GENOMIC DNA]</scope>
    <source>
        <strain evidence="10 11">DSM 43794</strain>
    </source>
</reference>
<keyword evidence="11" id="KW-1185">Reference proteome</keyword>
<protein>
    <recommendedName>
        <fullName evidence="3">mannose-6-phosphate isomerase</fullName>
        <ecNumber evidence="3">5.3.1.8</ecNumber>
    </recommendedName>
</protein>
<dbReference type="EMBL" id="FNKK01000002">
    <property type="protein sequence ID" value="SDR28340.1"/>
    <property type="molecule type" value="Genomic_DNA"/>
</dbReference>
<keyword evidence="6 10" id="KW-0413">Isomerase</keyword>
<dbReference type="GO" id="GO:0004476">
    <property type="term" value="F:mannose-6-phosphate isomerase activity"/>
    <property type="evidence" value="ECO:0007669"/>
    <property type="project" value="UniProtKB-EC"/>
</dbReference>
<evidence type="ECO:0000256" key="3">
    <source>
        <dbReference type="ARBA" id="ARBA00011956"/>
    </source>
</evidence>
<dbReference type="GO" id="GO:0005975">
    <property type="term" value="P:carbohydrate metabolic process"/>
    <property type="evidence" value="ECO:0007669"/>
    <property type="project" value="InterPro"/>
</dbReference>
<feature type="binding site" evidence="8">
    <location>
        <position position="100"/>
    </location>
    <ligand>
        <name>Zn(2+)</name>
        <dbReference type="ChEBI" id="CHEBI:29105"/>
    </ligand>
</feature>